<feature type="transmembrane region" description="Helical" evidence="7">
    <location>
        <begin position="167"/>
        <end position="187"/>
    </location>
</feature>
<feature type="transmembrane region" description="Helical" evidence="7">
    <location>
        <begin position="328"/>
        <end position="347"/>
    </location>
</feature>
<keyword evidence="2" id="KW-0813">Transport</keyword>
<dbReference type="InterPro" id="IPR047200">
    <property type="entry name" value="MFS_YcaD-like"/>
</dbReference>
<dbReference type="PANTHER" id="PTHR23521">
    <property type="entry name" value="TRANSPORTER MFS SUPERFAMILY"/>
    <property type="match status" value="1"/>
</dbReference>
<comment type="subcellular location">
    <subcellularLocation>
        <location evidence="1">Cell membrane</location>
        <topology evidence="1">Multi-pass membrane protein</topology>
    </subcellularLocation>
</comment>
<dbReference type="RefSeq" id="WP_135994278.1">
    <property type="nucleotide sequence ID" value="NZ_CP071057.1"/>
</dbReference>
<evidence type="ECO:0000256" key="6">
    <source>
        <dbReference type="ARBA" id="ARBA00023136"/>
    </source>
</evidence>
<feature type="transmembrane region" description="Helical" evidence="7">
    <location>
        <begin position="140"/>
        <end position="161"/>
    </location>
</feature>
<proteinExistence type="predicted"/>
<feature type="transmembrane region" description="Helical" evidence="7">
    <location>
        <begin position="301"/>
        <end position="321"/>
    </location>
</feature>
<name>A0A4S2H352_9PROT</name>
<evidence type="ECO:0000313" key="10">
    <source>
        <dbReference type="Proteomes" id="UP000308054"/>
    </source>
</evidence>
<sequence>MIARLLTDPLHGRARSLAAAMLAAALSGCGFGLLMPLVSLNLEAMTGSAVVVGWNTTAAALSTLVATPFIPILLSRSPARGAMVASLVFTAVGILLFPVWRDVWFWWLLRFLTGLAVTVVFVASETWINQLAKPEARARLLAVYATVLSGGFGSGGLVLSILGAEGWTPWIAGFAIFAIGAIPILLLKGPELDAPNPAESGPRAMLAAVRLAPAAILAGLLYGALETGLFTLVPVYAERLGLTVQFVGLLAMTGALGGIALQIPIGGLADRRGRPQTLLLVAGASVVLPLVILSAGAFTPALFGLIFLYGGIAGAFYTLGLAMMGERLTGGMLAVGNAAFIFAYGFGSLVGPPVSGAAMDAMDPGGLMLAFSATAALYLVIAVLVFARRRR</sequence>
<dbReference type="Proteomes" id="UP000308054">
    <property type="component" value="Unassembled WGS sequence"/>
</dbReference>
<evidence type="ECO:0000313" key="9">
    <source>
        <dbReference type="EMBL" id="TGY89781.1"/>
    </source>
</evidence>
<dbReference type="PROSITE" id="PS51257">
    <property type="entry name" value="PROKAR_LIPOPROTEIN"/>
    <property type="match status" value="1"/>
</dbReference>
<keyword evidence="10" id="KW-1185">Reference proteome</keyword>
<evidence type="ECO:0000256" key="4">
    <source>
        <dbReference type="ARBA" id="ARBA00022692"/>
    </source>
</evidence>
<protein>
    <submittedName>
        <fullName evidence="9">MFS transporter</fullName>
    </submittedName>
</protein>
<dbReference type="InterPro" id="IPR020846">
    <property type="entry name" value="MFS_dom"/>
</dbReference>
<dbReference type="Gene3D" id="1.20.1250.20">
    <property type="entry name" value="MFS general substrate transporter like domains"/>
    <property type="match status" value="1"/>
</dbReference>
<evidence type="ECO:0000256" key="3">
    <source>
        <dbReference type="ARBA" id="ARBA00022475"/>
    </source>
</evidence>
<feature type="domain" description="Major facilitator superfamily (MFS) profile" evidence="8">
    <location>
        <begin position="16"/>
        <end position="390"/>
    </location>
</feature>
<feature type="transmembrane region" description="Helical" evidence="7">
    <location>
        <begin position="277"/>
        <end position="295"/>
    </location>
</feature>
<dbReference type="AlphaFoldDB" id="A0A4S2H352"/>
<dbReference type="GO" id="GO:0022857">
    <property type="term" value="F:transmembrane transporter activity"/>
    <property type="evidence" value="ECO:0007669"/>
    <property type="project" value="InterPro"/>
</dbReference>
<evidence type="ECO:0000256" key="2">
    <source>
        <dbReference type="ARBA" id="ARBA00022448"/>
    </source>
</evidence>
<feature type="transmembrane region" description="Helical" evidence="7">
    <location>
        <begin position="245"/>
        <end position="265"/>
    </location>
</feature>
<evidence type="ECO:0000256" key="1">
    <source>
        <dbReference type="ARBA" id="ARBA00004651"/>
    </source>
</evidence>
<keyword evidence="3" id="KW-1003">Cell membrane</keyword>
<gene>
    <name evidence="9" type="ORF">E5163_01165</name>
</gene>
<dbReference type="PROSITE" id="PS50850">
    <property type="entry name" value="MFS"/>
    <property type="match status" value="1"/>
</dbReference>
<feature type="transmembrane region" description="Helical" evidence="7">
    <location>
        <begin position="81"/>
        <end position="100"/>
    </location>
</feature>
<feature type="transmembrane region" description="Helical" evidence="7">
    <location>
        <begin position="52"/>
        <end position="74"/>
    </location>
</feature>
<feature type="transmembrane region" description="Helical" evidence="7">
    <location>
        <begin position="20"/>
        <end position="40"/>
    </location>
</feature>
<dbReference type="InterPro" id="IPR036259">
    <property type="entry name" value="MFS_trans_sf"/>
</dbReference>
<feature type="transmembrane region" description="Helical" evidence="7">
    <location>
        <begin position="367"/>
        <end position="387"/>
    </location>
</feature>
<feature type="transmembrane region" description="Helical" evidence="7">
    <location>
        <begin position="207"/>
        <end position="225"/>
    </location>
</feature>
<keyword evidence="5 7" id="KW-1133">Transmembrane helix</keyword>
<accession>A0A4S2H352</accession>
<dbReference type="InterPro" id="IPR011701">
    <property type="entry name" value="MFS"/>
</dbReference>
<keyword evidence="6 7" id="KW-0472">Membrane</keyword>
<keyword evidence="4 7" id="KW-0812">Transmembrane</keyword>
<organism evidence="9 10">
    <name type="scientific">Marinicauda algicola</name>
    <dbReference type="NCBI Taxonomy" id="2029849"/>
    <lineage>
        <taxon>Bacteria</taxon>
        <taxon>Pseudomonadati</taxon>
        <taxon>Pseudomonadota</taxon>
        <taxon>Alphaproteobacteria</taxon>
        <taxon>Maricaulales</taxon>
        <taxon>Maricaulaceae</taxon>
        <taxon>Marinicauda</taxon>
    </lineage>
</organism>
<dbReference type="Pfam" id="PF07690">
    <property type="entry name" value="MFS_1"/>
    <property type="match status" value="1"/>
</dbReference>
<evidence type="ECO:0000256" key="7">
    <source>
        <dbReference type="SAM" id="Phobius"/>
    </source>
</evidence>
<dbReference type="CDD" id="cd17477">
    <property type="entry name" value="MFS_YcaD_like"/>
    <property type="match status" value="1"/>
</dbReference>
<feature type="transmembrane region" description="Helical" evidence="7">
    <location>
        <begin position="106"/>
        <end position="128"/>
    </location>
</feature>
<comment type="caution">
    <text evidence="9">The sequence shown here is derived from an EMBL/GenBank/DDBJ whole genome shotgun (WGS) entry which is preliminary data.</text>
</comment>
<reference evidence="9 10" key="1">
    <citation type="journal article" date="2017" name="Int. J. Syst. Evol. Microbiol.">
        <title>Marinicauda algicola sp. nov., isolated from a marine red alga Rhodosorus marinus.</title>
        <authorList>
            <person name="Jeong S.E."/>
            <person name="Jeon S.H."/>
            <person name="Chun B.H."/>
            <person name="Kim D.W."/>
            <person name="Jeon C.O."/>
        </authorList>
    </citation>
    <scope>NUCLEOTIDE SEQUENCE [LARGE SCALE GENOMIC DNA]</scope>
    <source>
        <strain evidence="9 10">JCM 31718</strain>
    </source>
</reference>
<dbReference type="PANTHER" id="PTHR23521:SF2">
    <property type="entry name" value="TRANSPORTER MFS SUPERFAMILY"/>
    <property type="match status" value="1"/>
</dbReference>
<evidence type="ECO:0000259" key="8">
    <source>
        <dbReference type="PROSITE" id="PS50850"/>
    </source>
</evidence>
<dbReference type="SUPFAM" id="SSF103473">
    <property type="entry name" value="MFS general substrate transporter"/>
    <property type="match status" value="1"/>
</dbReference>
<evidence type="ECO:0000256" key="5">
    <source>
        <dbReference type="ARBA" id="ARBA00022989"/>
    </source>
</evidence>
<dbReference type="GO" id="GO:0005886">
    <property type="term" value="C:plasma membrane"/>
    <property type="evidence" value="ECO:0007669"/>
    <property type="project" value="UniProtKB-SubCell"/>
</dbReference>
<dbReference type="OrthoDB" id="9810614at2"/>
<dbReference type="EMBL" id="SRXW01000001">
    <property type="protein sequence ID" value="TGY89781.1"/>
    <property type="molecule type" value="Genomic_DNA"/>
</dbReference>